<sequence>MKIFMKKSILKNAQKLSREAQKQISGGDKVLQCNLSGCFSDYFSDGRGGCVVPPCAPPNLGTEVVDANGRYKCCY</sequence>
<name>A0ABR4UQ02_9FLAO</name>
<organism evidence="1 2">
    <name type="scientific">Chryseobacterium vrystaatense</name>
    <dbReference type="NCBI Taxonomy" id="307480"/>
    <lineage>
        <taxon>Bacteria</taxon>
        <taxon>Pseudomonadati</taxon>
        <taxon>Bacteroidota</taxon>
        <taxon>Flavobacteriia</taxon>
        <taxon>Flavobacteriales</taxon>
        <taxon>Weeksellaceae</taxon>
        <taxon>Chryseobacterium group</taxon>
        <taxon>Chryseobacterium</taxon>
    </lineage>
</organism>
<comment type="caution">
    <text evidence="1">The sequence shown here is derived from an EMBL/GenBank/DDBJ whole genome shotgun (WGS) entry which is preliminary data.</text>
</comment>
<evidence type="ECO:0000313" key="1">
    <source>
        <dbReference type="EMBL" id="KFF27196.1"/>
    </source>
</evidence>
<keyword evidence="2" id="KW-1185">Reference proteome</keyword>
<accession>A0ABR4UQ02</accession>
<proteinExistence type="predicted"/>
<reference evidence="1 2" key="1">
    <citation type="submission" date="2014-07" db="EMBL/GenBank/DDBJ databases">
        <title>Genome of Chryseobacterium vrystaatense LMG 22846.</title>
        <authorList>
            <person name="Pipes S.E."/>
            <person name="Stropko S.J."/>
            <person name="Newman J.D."/>
        </authorList>
    </citation>
    <scope>NUCLEOTIDE SEQUENCE [LARGE SCALE GENOMIC DNA]</scope>
    <source>
        <strain evidence="1 2">LMG 22846</strain>
    </source>
</reference>
<dbReference type="EMBL" id="JPRI01000002">
    <property type="protein sequence ID" value="KFF27196.1"/>
    <property type="molecule type" value="Genomic_DNA"/>
</dbReference>
<evidence type="ECO:0008006" key="3">
    <source>
        <dbReference type="Google" id="ProtNLM"/>
    </source>
</evidence>
<dbReference type="Proteomes" id="UP000028719">
    <property type="component" value="Unassembled WGS sequence"/>
</dbReference>
<gene>
    <name evidence="1" type="ORF">IW16_08045</name>
</gene>
<evidence type="ECO:0000313" key="2">
    <source>
        <dbReference type="Proteomes" id="UP000028719"/>
    </source>
</evidence>
<protein>
    <recommendedName>
        <fullName evidence="3">Natural product</fullName>
    </recommendedName>
</protein>